<dbReference type="PANTHER" id="PTHR43747:SF1">
    <property type="entry name" value="SLR1998 PROTEIN"/>
    <property type="match status" value="1"/>
</dbReference>
<accession>A0A840VDJ6</accession>
<organism evidence="2 3">
    <name type="scientific">Acidocella aromatica</name>
    <dbReference type="NCBI Taxonomy" id="1303579"/>
    <lineage>
        <taxon>Bacteria</taxon>
        <taxon>Pseudomonadati</taxon>
        <taxon>Pseudomonadota</taxon>
        <taxon>Alphaproteobacteria</taxon>
        <taxon>Acetobacterales</taxon>
        <taxon>Acidocellaceae</taxon>
        <taxon>Acidocella</taxon>
    </lineage>
</organism>
<evidence type="ECO:0000313" key="2">
    <source>
        <dbReference type="EMBL" id="MBB5373938.1"/>
    </source>
</evidence>
<dbReference type="PANTHER" id="PTHR43747">
    <property type="entry name" value="FAD-BINDING PROTEIN"/>
    <property type="match status" value="1"/>
</dbReference>
<dbReference type="RefSeq" id="WP_221246810.1">
    <property type="nucleotide sequence ID" value="NZ_JACHFJ010000010.1"/>
</dbReference>
<dbReference type="InterPro" id="IPR050816">
    <property type="entry name" value="Flavin-dep_Halogenase_NPB"/>
</dbReference>
<dbReference type="EMBL" id="JACHFJ010000010">
    <property type="protein sequence ID" value="MBB5373938.1"/>
    <property type="molecule type" value="Genomic_DNA"/>
</dbReference>
<sequence length="434" mass="47946">MTQQQQLGTTSTIRDCDVLVIGGGPAGSTVAALLAERGQRVTLLEKDHHPRFHIGESLLPHNLPLLDRLGVRDQIEATGMHKHGIEFVSPFHGKSVRYDFARAWDKRFPYAFQVRRSEFDHILLKNAAAKGAEVIEGCRVTSVEFPAGAAPRAIASDENGAEQEWRAKFIIDATGRDTLLASQLGTKTRNPRNNSAAIFGHFTGARRLPGKDEGNITIVWFDHGWFWFIPLADGTTSVGAVCAPEFLKTRKTDLTSFFHSTIAMSPEIADRLKDAELVGEVTATGNYSYLSSTTSGPNFLMVGDACSFIDPVFSSGVYLAMLSAFAAANAVETCLRTPARATRALKRYDAAVRDAVGAFTWFIYRIRQPAMRNLFMSPRNTLRVEEAVLSLLAGGIFDGWRVTLRLHFFRALYYATKLGHLRFRLTGQPRGAHP</sequence>
<dbReference type="Proteomes" id="UP000553706">
    <property type="component" value="Unassembled WGS sequence"/>
</dbReference>
<comment type="caution">
    <text evidence="2">The sequence shown here is derived from an EMBL/GenBank/DDBJ whole genome shotgun (WGS) entry which is preliminary data.</text>
</comment>
<feature type="domain" description="FAD-binding" evidence="1">
    <location>
        <begin position="15"/>
        <end position="354"/>
    </location>
</feature>
<dbReference type="InterPro" id="IPR036188">
    <property type="entry name" value="FAD/NAD-bd_sf"/>
</dbReference>
<dbReference type="Gene3D" id="3.50.50.60">
    <property type="entry name" value="FAD/NAD(P)-binding domain"/>
    <property type="match status" value="1"/>
</dbReference>
<dbReference type="PRINTS" id="PR00420">
    <property type="entry name" value="RNGMNOXGNASE"/>
</dbReference>
<name>A0A840VDJ6_9PROT</name>
<evidence type="ECO:0000259" key="1">
    <source>
        <dbReference type="Pfam" id="PF01494"/>
    </source>
</evidence>
<evidence type="ECO:0000313" key="3">
    <source>
        <dbReference type="Proteomes" id="UP000553706"/>
    </source>
</evidence>
<dbReference type="Pfam" id="PF01494">
    <property type="entry name" value="FAD_binding_3"/>
    <property type="match status" value="1"/>
</dbReference>
<gene>
    <name evidence="2" type="ORF">HNP71_002205</name>
</gene>
<dbReference type="InterPro" id="IPR002938">
    <property type="entry name" value="FAD-bd"/>
</dbReference>
<dbReference type="SUPFAM" id="SSF51905">
    <property type="entry name" value="FAD/NAD(P)-binding domain"/>
    <property type="match status" value="1"/>
</dbReference>
<dbReference type="GO" id="GO:0071949">
    <property type="term" value="F:FAD binding"/>
    <property type="evidence" value="ECO:0007669"/>
    <property type="project" value="InterPro"/>
</dbReference>
<protein>
    <submittedName>
        <fullName evidence="2">Flavin-dependent dehydrogenase</fullName>
    </submittedName>
</protein>
<dbReference type="AlphaFoldDB" id="A0A840VDJ6"/>
<proteinExistence type="predicted"/>
<keyword evidence="3" id="KW-1185">Reference proteome</keyword>
<reference evidence="2 3" key="1">
    <citation type="submission" date="2020-08" db="EMBL/GenBank/DDBJ databases">
        <title>Genomic Encyclopedia of Type Strains, Phase IV (KMG-IV): sequencing the most valuable type-strain genomes for metagenomic binning, comparative biology and taxonomic classification.</title>
        <authorList>
            <person name="Goeker M."/>
        </authorList>
    </citation>
    <scope>NUCLEOTIDE SEQUENCE [LARGE SCALE GENOMIC DNA]</scope>
    <source>
        <strain evidence="2 3">DSM 27026</strain>
    </source>
</reference>